<evidence type="ECO:0000256" key="2">
    <source>
        <dbReference type="SAM" id="SignalP"/>
    </source>
</evidence>
<evidence type="ECO:0000259" key="3">
    <source>
        <dbReference type="Pfam" id="PF00082"/>
    </source>
</evidence>
<dbReference type="OrthoDB" id="9795675at2"/>
<dbReference type="InterPro" id="IPR036852">
    <property type="entry name" value="Peptidase_S8/S53_dom_sf"/>
</dbReference>
<feature type="region of interest" description="Disordered" evidence="1">
    <location>
        <begin position="463"/>
        <end position="483"/>
    </location>
</feature>
<feature type="compositionally biased region" description="Basic residues" evidence="1">
    <location>
        <begin position="473"/>
        <end position="483"/>
    </location>
</feature>
<dbReference type="Pfam" id="PF00082">
    <property type="entry name" value="Peptidase_S8"/>
    <property type="match status" value="1"/>
</dbReference>
<dbReference type="SUPFAM" id="SSF52743">
    <property type="entry name" value="Subtilisin-like"/>
    <property type="match status" value="1"/>
</dbReference>
<keyword evidence="2" id="KW-0732">Signal</keyword>
<evidence type="ECO:0000313" key="4">
    <source>
        <dbReference type="EMBL" id="ASD62986.1"/>
    </source>
</evidence>
<protein>
    <recommendedName>
        <fullName evidence="3">Peptidase S8/S53 domain-containing protein</fullName>
    </recommendedName>
</protein>
<dbReference type="AlphaFoldDB" id="A0A1Z3N6A8"/>
<feature type="compositionally biased region" description="Basic and acidic residues" evidence="1">
    <location>
        <begin position="463"/>
        <end position="472"/>
    </location>
</feature>
<feature type="signal peptide" evidence="2">
    <location>
        <begin position="1"/>
        <end position="17"/>
    </location>
</feature>
<dbReference type="InterPro" id="IPR000209">
    <property type="entry name" value="Peptidase_S8/S53_dom"/>
</dbReference>
<reference evidence="4 5" key="1">
    <citation type="submission" date="2017-04" db="EMBL/GenBank/DDBJ databases">
        <title>Whole genome sequence of Bdellovibrio bacteriovorus strain SSB218315.</title>
        <authorList>
            <person name="Oyedara O."/>
            <person name="Rodriguez-Perez M.A."/>
        </authorList>
    </citation>
    <scope>NUCLEOTIDE SEQUENCE [LARGE SCALE GENOMIC DNA]</scope>
    <source>
        <strain evidence="4 5">SSB218315</strain>
    </source>
</reference>
<proteinExistence type="predicted"/>
<dbReference type="CDD" id="cd00306">
    <property type="entry name" value="Peptidases_S8_S53"/>
    <property type="match status" value="1"/>
</dbReference>
<feature type="chain" id="PRO_5012057312" description="Peptidase S8/S53 domain-containing protein" evidence="2">
    <location>
        <begin position="18"/>
        <end position="483"/>
    </location>
</feature>
<dbReference type="RefSeq" id="WP_088564572.1">
    <property type="nucleotide sequence ID" value="NZ_CP020946.1"/>
</dbReference>
<evidence type="ECO:0000256" key="1">
    <source>
        <dbReference type="SAM" id="MobiDB-lite"/>
    </source>
</evidence>
<accession>A0A1Z3N6A8</accession>
<evidence type="ECO:0000313" key="5">
    <source>
        <dbReference type="Proteomes" id="UP000197003"/>
    </source>
</evidence>
<sequence>MKLLLLLSLLISCRVLAFVELEDRKALEVEGEKLTPFWAQEYIGADLVKEEMRQIPGLVKVPVSVYDIGFEKDHIKLTRDIEVDTASGGMGEVGYGGHGTSVASLLNWPGMVSASEVVDFVQLRRVSPDIFYYSALQEVKSMSVRPWIISNSMGWETAEVTGYARQADQMGIIWVMAAGNSHPLKIEDHERLAPVISVGSYSPRGLQTIYSQESDQLDILAPGDDYQAAIDGMGQRALFGATSGATPLVTATIANVKSLLPSLGRSEIEFLLKKTALASFHSLYLPDNKTGLLNSYKAWKVAERLFAICGKDEACLQQQIRNGRNYVFKEARLTAKVEGVCAGKTVLAKQEMNDLRRQYFLNPQITRYARLLSCAYGNEGYSVNADNYDSMVLIQSDPVAMQAKVRRQAVRAVQKNHVNSGALRDVQILDDSFREALVLALKDGHGLYPSRAREFLEKYDQTGRVELSDRSKISKKSSKKTVK</sequence>
<dbReference type="Proteomes" id="UP000197003">
    <property type="component" value="Chromosome"/>
</dbReference>
<dbReference type="EMBL" id="CP020946">
    <property type="protein sequence ID" value="ASD62986.1"/>
    <property type="molecule type" value="Genomic_DNA"/>
</dbReference>
<dbReference type="GO" id="GO:0004252">
    <property type="term" value="F:serine-type endopeptidase activity"/>
    <property type="evidence" value="ECO:0007669"/>
    <property type="project" value="InterPro"/>
</dbReference>
<dbReference type="GO" id="GO:0006508">
    <property type="term" value="P:proteolysis"/>
    <property type="evidence" value="ECO:0007669"/>
    <property type="project" value="InterPro"/>
</dbReference>
<organism evidence="4 5">
    <name type="scientific">Bdellovibrio bacteriovorus</name>
    <dbReference type="NCBI Taxonomy" id="959"/>
    <lineage>
        <taxon>Bacteria</taxon>
        <taxon>Pseudomonadati</taxon>
        <taxon>Bdellovibrionota</taxon>
        <taxon>Bdellovibrionia</taxon>
        <taxon>Bdellovibrionales</taxon>
        <taxon>Pseudobdellovibrionaceae</taxon>
        <taxon>Bdellovibrio</taxon>
    </lineage>
</organism>
<feature type="domain" description="Peptidase S8/S53" evidence="3">
    <location>
        <begin position="61"/>
        <end position="281"/>
    </location>
</feature>
<dbReference type="Gene3D" id="3.40.50.200">
    <property type="entry name" value="Peptidase S8/S53 domain"/>
    <property type="match status" value="1"/>
</dbReference>
<name>A0A1Z3N6A8_BDEBC</name>
<gene>
    <name evidence="4" type="ORF">B9G79_05085</name>
</gene>